<dbReference type="InterPro" id="IPR001054">
    <property type="entry name" value="A/G_cyclase"/>
</dbReference>
<evidence type="ECO:0000259" key="2">
    <source>
        <dbReference type="PROSITE" id="PS50125"/>
    </source>
</evidence>
<dbReference type="PANTHER" id="PTHR43081:SF1">
    <property type="entry name" value="ADENYLATE CYCLASE, TERMINAL-DIFFERENTIATION SPECIFIC"/>
    <property type="match status" value="1"/>
</dbReference>
<keyword evidence="1" id="KW-0472">Membrane</keyword>
<evidence type="ECO:0000313" key="4">
    <source>
        <dbReference type="Proteomes" id="UP000223913"/>
    </source>
</evidence>
<dbReference type="GO" id="GO:0035556">
    <property type="term" value="P:intracellular signal transduction"/>
    <property type="evidence" value="ECO:0007669"/>
    <property type="project" value="InterPro"/>
</dbReference>
<feature type="transmembrane region" description="Helical" evidence="1">
    <location>
        <begin position="88"/>
        <end position="108"/>
    </location>
</feature>
<name>A0A2D0N823_FLAN2</name>
<keyword evidence="1" id="KW-0812">Transmembrane</keyword>
<dbReference type="CDD" id="cd07302">
    <property type="entry name" value="CHD"/>
    <property type="match status" value="1"/>
</dbReference>
<keyword evidence="4" id="KW-1185">Reference proteome</keyword>
<dbReference type="PANTHER" id="PTHR43081">
    <property type="entry name" value="ADENYLATE CYCLASE, TERMINAL-DIFFERENTIATION SPECIFIC-RELATED"/>
    <property type="match status" value="1"/>
</dbReference>
<dbReference type="RefSeq" id="WP_099152200.1">
    <property type="nucleotide sequence ID" value="NZ_PDUD01000025.1"/>
</dbReference>
<protein>
    <submittedName>
        <fullName evidence="3">Adenylate cyclase</fullName>
    </submittedName>
</protein>
<organism evidence="3 4">
    <name type="scientific">Flavilitoribacter nigricans (strain ATCC 23147 / DSM 23189 / NBRC 102662 / NCIMB 1420 / SS-2)</name>
    <name type="common">Lewinella nigricans</name>
    <dbReference type="NCBI Taxonomy" id="1122177"/>
    <lineage>
        <taxon>Bacteria</taxon>
        <taxon>Pseudomonadati</taxon>
        <taxon>Bacteroidota</taxon>
        <taxon>Saprospiria</taxon>
        <taxon>Saprospirales</taxon>
        <taxon>Lewinellaceae</taxon>
        <taxon>Flavilitoribacter</taxon>
    </lineage>
</organism>
<dbReference type="GO" id="GO:0009190">
    <property type="term" value="P:cyclic nucleotide biosynthetic process"/>
    <property type="evidence" value="ECO:0007669"/>
    <property type="project" value="InterPro"/>
</dbReference>
<dbReference type="Proteomes" id="UP000223913">
    <property type="component" value="Unassembled WGS sequence"/>
</dbReference>
<dbReference type="GO" id="GO:0004016">
    <property type="term" value="F:adenylate cyclase activity"/>
    <property type="evidence" value="ECO:0007669"/>
    <property type="project" value="UniProtKB-ARBA"/>
</dbReference>
<feature type="transmembrane region" description="Helical" evidence="1">
    <location>
        <begin position="53"/>
        <end position="76"/>
    </location>
</feature>
<dbReference type="Gene3D" id="3.30.70.1230">
    <property type="entry name" value="Nucleotide cyclase"/>
    <property type="match status" value="1"/>
</dbReference>
<dbReference type="AlphaFoldDB" id="A0A2D0N823"/>
<evidence type="ECO:0000313" key="3">
    <source>
        <dbReference type="EMBL" id="PHN04627.1"/>
    </source>
</evidence>
<proteinExistence type="predicted"/>
<feature type="transmembrane region" description="Helical" evidence="1">
    <location>
        <begin position="12"/>
        <end position="33"/>
    </location>
</feature>
<dbReference type="InterPro" id="IPR050697">
    <property type="entry name" value="Adenylyl/Guanylyl_Cyclase_3/4"/>
</dbReference>
<gene>
    <name evidence="3" type="ORF">CRP01_21740</name>
</gene>
<evidence type="ECO:0000256" key="1">
    <source>
        <dbReference type="SAM" id="Phobius"/>
    </source>
</evidence>
<dbReference type="OrthoDB" id="9768499at2"/>
<reference evidence="3 4" key="1">
    <citation type="submission" date="2017-10" db="EMBL/GenBank/DDBJ databases">
        <title>The draft genome sequence of Lewinella nigricans NBRC 102662.</title>
        <authorList>
            <person name="Wang K."/>
        </authorList>
    </citation>
    <scope>NUCLEOTIDE SEQUENCE [LARGE SCALE GENOMIC DNA]</scope>
    <source>
        <strain evidence="3 4">NBRC 102662</strain>
    </source>
</reference>
<sequence length="378" mass="43318">MAFIESGRTRRRIGQIAWITAIWTLVGMLDALNTHVLGDSAYLDKTHIYEFRHYLLVSMLSAFISGIVCGVVLLFFLRDRFRTQAFGLSLLINSIVISGLCFAFRTIAYDIFLSVRYQESVLAPQVLEATRDWLSGLYLKNLVLWTIVAFITIIFINVNDKYGPGILAKLLLGRYHRPREEQRIFMFADIRSSTLIAEKLGHIRFFNLLNDFFRLITNPIIDTSGEIYQYVGDEIVISWTMERGLHHANCIRCFYQMQEALQKRAPQLKEKYGLVPEFKVGLHAGMITVGEIGVIKKDIVFSGDVLNTTSRIQNLCNAYNVDILLSKTLLDTLQLPPHDYHPHRVGLIQLRGKKQKVELYTFLKETEEVPIRPPIAST</sequence>
<feature type="transmembrane region" description="Helical" evidence="1">
    <location>
        <begin position="142"/>
        <end position="159"/>
    </location>
</feature>
<comment type="caution">
    <text evidence="3">The sequence shown here is derived from an EMBL/GenBank/DDBJ whole genome shotgun (WGS) entry which is preliminary data.</text>
</comment>
<dbReference type="SUPFAM" id="SSF55073">
    <property type="entry name" value="Nucleotide cyclase"/>
    <property type="match status" value="1"/>
</dbReference>
<dbReference type="InterPro" id="IPR029787">
    <property type="entry name" value="Nucleotide_cyclase"/>
</dbReference>
<keyword evidence="1" id="KW-1133">Transmembrane helix</keyword>
<feature type="domain" description="Guanylate cyclase" evidence="2">
    <location>
        <begin position="184"/>
        <end position="313"/>
    </location>
</feature>
<accession>A0A2D0N823</accession>
<dbReference type="EMBL" id="PDUD01000025">
    <property type="protein sequence ID" value="PHN04627.1"/>
    <property type="molecule type" value="Genomic_DNA"/>
</dbReference>
<dbReference type="Pfam" id="PF00211">
    <property type="entry name" value="Guanylate_cyc"/>
    <property type="match status" value="1"/>
</dbReference>
<dbReference type="PROSITE" id="PS50125">
    <property type="entry name" value="GUANYLATE_CYCLASE_2"/>
    <property type="match status" value="1"/>
</dbReference>